<evidence type="ECO:0000256" key="2">
    <source>
        <dbReference type="ARBA" id="ARBA00022692"/>
    </source>
</evidence>
<evidence type="ECO:0000256" key="7">
    <source>
        <dbReference type="SAM" id="Phobius"/>
    </source>
</evidence>
<feature type="region of interest" description="Disordered" evidence="6">
    <location>
        <begin position="94"/>
        <end position="119"/>
    </location>
</feature>
<evidence type="ECO:0000256" key="3">
    <source>
        <dbReference type="ARBA" id="ARBA00022960"/>
    </source>
</evidence>
<keyword evidence="8" id="KW-0328">Glycosyltransferase</keyword>
<dbReference type="GO" id="GO:0008360">
    <property type="term" value="P:regulation of cell shape"/>
    <property type="evidence" value="ECO:0007669"/>
    <property type="project" value="UniProtKB-KW"/>
</dbReference>
<dbReference type="GO" id="GO:0051301">
    <property type="term" value="P:cell division"/>
    <property type="evidence" value="ECO:0007669"/>
    <property type="project" value="InterPro"/>
</dbReference>
<keyword evidence="4 7" id="KW-1133">Transmembrane helix</keyword>
<protein>
    <submittedName>
        <fullName evidence="8">Putative peptidoglycan glycosyltransferase FtsW</fullName>
        <ecNumber evidence="8">2.4.1.129</ecNumber>
    </submittedName>
</protein>
<dbReference type="AlphaFoldDB" id="A0A645IRN5"/>
<dbReference type="GO" id="GO:0015648">
    <property type="term" value="F:lipid-linked peptidoglycan transporter activity"/>
    <property type="evidence" value="ECO:0007669"/>
    <property type="project" value="TreeGrafter"/>
</dbReference>
<dbReference type="Pfam" id="PF01098">
    <property type="entry name" value="FTSW_RODA_SPOVE"/>
    <property type="match status" value="1"/>
</dbReference>
<comment type="subcellular location">
    <subcellularLocation>
        <location evidence="1">Membrane</location>
        <topology evidence="1">Multi-pass membrane protein</topology>
    </subcellularLocation>
</comment>
<evidence type="ECO:0000256" key="5">
    <source>
        <dbReference type="ARBA" id="ARBA00023136"/>
    </source>
</evidence>
<organism evidence="8">
    <name type="scientific">bioreactor metagenome</name>
    <dbReference type="NCBI Taxonomy" id="1076179"/>
    <lineage>
        <taxon>unclassified sequences</taxon>
        <taxon>metagenomes</taxon>
        <taxon>ecological metagenomes</taxon>
    </lineage>
</organism>
<dbReference type="PANTHER" id="PTHR30474:SF3">
    <property type="entry name" value="PEPTIDOGLYCAN GLYCOSYLTRANSFERASE RODA"/>
    <property type="match status" value="1"/>
</dbReference>
<feature type="transmembrane region" description="Helical" evidence="7">
    <location>
        <begin position="29"/>
        <end position="51"/>
    </location>
</feature>
<name>A0A645IRN5_9ZZZZ</name>
<evidence type="ECO:0000256" key="1">
    <source>
        <dbReference type="ARBA" id="ARBA00004141"/>
    </source>
</evidence>
<dbReference type="GO" id="GO:0032153">
    <property type="term" value="C:cell division site"/>
    <property type="evidence" value="ECO:0007669"/>
    <property type="project" value="TreeGrafter"/>
</dbReference>
<dbReference type="PANTHER" id="PTHR30474">
    <property type="entry name" value="CELL CYCLE PROTEIN"/>
    <property type="match status" value="1"/>
</dbReference>
<evidence type="ECO:0000256" key="6">
    <source>
        <dbReference type="SAM" id="MobiDB-lite"/>
    </source>
</evidence>
<reference evidence="8" key="1">
    <citation type="submission" date="2019-08" db="EMBL/GenBank/DDBJ databases">
        <authorList>
            <person name="Kucharzyk K."/>
            <person name="Murdoch R.W."/>
            <person name="Higgins S."/>
            <person name="Loffler F."/>
        </authorList>
    </citation>
    <scope>NUCLEOTIDE SEQUENCE</scope>
</reference>
<comment type="caution">
    <text evidence="8">The sequence shown here is derived from an EMBL/GenBank/DDBJ whole genome shotgun (WGS) entry which is preliminary data.</text>
</comment>
<dbReference type="InterPro" id="IPR001182">
    <property type="entry name" value="FtsW/RodA"/>
</dbReference>
<evidence type="ECO:0000313" key="8">
    <source>
        <dbReference type="EMBL" id="MPN53600.1"/>
    </source>
</evidence>
<dbReference type="EC" id="2.4.1.129" evidence="8"/>
<accession>A0A645IRN5</accession>
<keyword evidence="3" id="KW-0133">Cell shape</keyword>
<evidence type="ECO:0000256" key="4">
    <source>
        <dbReference type="ARBA" id="ARBA00022989"/>
    </source>
</evidence>
<keyword evidence="5 7" id="KW-0472">Membrane</keyword>
<keyword evidence="8" id="KW-0808">Transferase</keyword>
<feature type="transmembrane region" description="Helical" evidence="7">
    <location>
        <begin position="63"/>
        <end position="87"/>
    </location>
</feature>
<dbReference type="EMBL" id="VSSQ01120882">
    <property type="protein sequence ID" value="MPN53600.1"/>
    <property type="molecule type" value="Genomic_DNA"/>
</dbReference>
<dbReference type="GO" id="GO:0005886">
    <property type="term" value="C:plasma membrane"/>
    <property type="evidence" value="ECO:0007669"/>
    <property type="project" value="TreeGrafter"/>
</dbReference>
<keyword evidence="2 7" id="KW-0812">Transmembrane</keyword>
<dbReference type="GO" id="GO:0016757">
    <property type="term" value="F:glycosyltransferase activity"/>
    <property type="evidence" value="ECO:0007669"/>
    <property type="project" value="UniProtKB-KW"/>
</dbReference>
<gene>
    <name evidence="8" type="primary">ftsW_75</name>
    <name evidence="8" type="ORF">SDC9_201264</name>
</gene>
<sequence length="119" mass="12890">MGLCVIAFYLVFILRGAKIALNAPNRFLMLLAFGCTTLITLQSFIIIGGVIKLIPLTGVTLPFVSAGGSSMITSMVLLGILEAISIAGGEAADKEKQEELEHERLERETLDLEQEVPER</sequence>
<proteinExistence type="predicted"/>